<keyword evidence="2" id="KW-1185">Reference proteome</keyword>
<proteinExistence type="predicted"/>
<dbReference type="AlphaFoldDB" id="A0A931F5E3"/>
<name>A0A931F5E3_9ACTN</name>
<dbReference type="Proteomes" id="UP000605361">
    <property type="component" value="Unassembled WGS sequence"/>
</dbReference>
<comment type="caution">
    <text evidence="1">The sequence shown here is derived from an EMBL/GenBank/DDBJ whole genome shotgun (WGS) entry which is preliminary data.</text>
</comment>
<evidence type="ECO:0000313" key="2">
    <source>
        <dbReference type="Proteomes" id="UP000605361"/>
    </source>
</evidence>
<reference evidence="1" key="1">
    <citation type="submission" date="2020-11" db="EMBL/GenBank/DDBJ databases">
        <title>Whole-genome analyses of Nonomuraea sp. K274.</title>
        <authorList>
            <person name="Veyisoglu A."/>
        </authorList>
    </citation>
    <scope>NUCLEOTIDE SEQUENCE</scope>
    <source>
        <strain evidence="1">K274</strain>
    </source>
</reference>
<dbReference type="EMBL" id="JADOGI010000483">
    <property type="protein sequence ID" value="MBF8194630.1"/>
    <property type="molecule type" value="Genomic_DNA"/>
</dbReference>
<gene>
    <name evidence="1" type="ORF">ITP53_55050</name>
</gene>
<sequence length="168" mass="17444">MGADAMSYRVAVGAFDLRHLGTHLVSDSWTAELAVQEAQVVGVGVKDHDCGGVDACRGVQAGEQLARLFLVLVVVVAGGRGHIQWGQTQEHAGVIGQTQAGGYAFDDGEFFDRSVAVNDLVDAGLTEAGGRADADLTGSVFCCKAEKSGDVAFPEHCPGLFPVPDSRG</sequence>
<organism evidence="1 2">
    <name type="scientific">Nonomuraea cypriaca</name>
    <dbReference type="NCBI Taxonomy" id="1187855"/>
    <lineage>
        <taxon>Bacteria</taxon>
        <taxon>Bacillati</taxon>
        <taxon>Actinomycetota</taxon>
        <taxon>Actinomycetes</taxon>
        <taxon>Streptosporangiales</taxon>
        <taxon>Streptosporangiaceae</taxon>
        <taxon>Nonomuraea</taxon>
    </lineage>
</organism>
<accession>A0A931F5E3</accession>
<evidence type="ECO:0000313" key="1">
    <source>
        <dbReference type="EMBL" id="MBF8194630.1"/>
    </source>
</evidence>
<protein>
    <submittedName>
        <fullName evidence="1">Uncharacterized protein</fullName>
    </submittedName>
</protein>